<dbReference type="Proteomes" id="UP000789707">
    <property type="component" value="Unassembled WGS sequence"/>
</dbReference>
<dbReference type="InterPro" id="IPR005677">
    <property type="entry name" value="Fum_hydII"/>
</dbReference>
<protein>
    <submittedName>
        <fullName evidence="3">Fumarate hydratase class II</fullName>
        <ecNumber evidence="3">4.2.1.2</ecNumber>
    </submittedName>
</protein>
<dbReference type="Gene3D" id="1.10.275.10">
    <property type="entry name" value="Fumarase/aspartase (N-terminal domain)"/>
    <property type="match status" value="1"/>
</dbReference>
<gene>
    <name evidence="3" type="primary">fumC_1</name>
    <name evidence="3" type="ORF">WFA24289_00036</name>
</gene>
<feature type="domain" description="Fumarate lyase N-terminal" evidence="2">
    <location>
        <begin position="35"/>
        <end position="281"/>
    </location>
</feature>
<organism evidence="3 4">
    <name type="scientific">Periweissella fabaria</name>
    <dbReference type="NCBI Taxonomy" id="546157"/>
    <lineage>
        <taxon>Bacteria</taxon>
        <taxon>Bacillati</taxon>
        <taxon>Bacillota</taxon>
        <taxon>Bacilli</taxon>
        <taxon>Lactobacillales</taxon>
        <taxon>Lactobacillaceae</taxon>
        <taxon>Periweissella</taxon>
    </lineage>
</organism>
<keyword evidence="1 3" id="KW-0456">Lyase</keyword>
<dbReference type="InterPro" id="IPR022761">
    <property type="entry name" value="Fumarate_lyase_N"/>
</dbReference>
<dbReference type="EMBL" id="CAKKNS010000001">
    <property type="protein sequence ID" value="CAH0415739.1"/>
    <property type="molecule type" value="Genomic_DNA"/>
</dbReference>
<dbReference type="Pfam" id="PF00206">
    <property type="entry name" value="Lyase_1"/>
    <property type="match status" value="1"/>
</dbReference>
<dbReference type="InterPro" id="IPR008948">
    <property type="entry name" value="L-Aspartase-like"/>
</dbReference>
<keyword evidence="4" id="KW-1185">Reference proteome</keyword>
<accession>A0ABM8Z4J2</accession>
<evidence type="ECO:0000313" key="3">
    <source>
        <dbReference type="EMBL" id="CAH0415739.1"/>
    </source>
</evidence>
<evidence type="ECO:0000313" key="4">
    <source>
        <dbReference type="Proteomes" id="UP000789707"/>
    </source>
</evidence>
<dbReference type="InterPro" id="IPR024083">
    <property type="entry name" value="Fumarase/histidase_N"/>
</dbReference>
<reference evidence="3 4" key="1">
    <citation type="submission" date="2021-11" db="EMBL/GenBank/DDBJ databases">
        <authorList>
            <person name="Depoorter E."/>
        </authorList>
    </citation>
    <scope>NUCLEOTIDE SEQUENCE [LARGE SCALE GENOMIC DNA]</scope>
    <source>
        <strain evidence="3 4">LMG 24289</strain>
    </source>
</reference>
<dbReference type="SUPFAM" id="SSF48557">
    <property type="entry name" value="L-aspartase-like"/>
    <property type="match status" value="1"/>
</dbReference>
<dbReference type="PANTHER" id="PTHR11444">
    <property type="entry name" value="ASPARTATEAMMONIA/ARGININOSUCCINATE/ADENYLOSUCCINATE LYASE"/>
    <property type="match status" value="1"/>
</dbReference>
<name>A0ABM8Z4J2_9LACO</name>
<comment type="caution">
    <text evidence="3">The sequence shown here is derived from an EMBL/GenBank/DDBJ whole genome shotgun (WGS) entry which is preliminary data.</text>
</comment>
<dbReference type="PANTHER" id="PTHR11444:SF1">
    <property type="entry name" value="FUMARATE HYDRATASE, MITOCHONDRIAL"/>
    <property type="match status" value="1"/>
</dbReference>
<dbReference type="RefSeq" id="WP_230095823.1">
    <property type="nucleotide sequence ID" value="NZ_CAKKNS010000001.1"/>
</dbReference>
<evidence type="ECO:0000259" key="2">
    <source>
        <dbReference type="Pfam" id="PF00206"/>
    </source>
</evidence>
<evidence type="ECO:0000256" key="1">
    <source>
        <dbReference type="ARBA" id="ARBA00023239"/>
    </source>
</evidence>
<dbReference type="GO" id="GO:0004333">
    <property type="term" value="F:fumarate hydratase activity"/>
    <property type="evidence" value="ECO:0007669"/>
    <property type="project" value="UniProtKB-EC"/>
</dbReference>
<dbReference type="EC" id="4.2.1.2" evidence="3"/>
<sequence>MILTNTAEEPVSPISEAPQLLNPLAMTGPTMPIQVVRALLHTKRAAARCNIDARVLDPNIGALVIQSCEQLLTLDDFATAKLFPIHIYREDAVTQVNTRVNQLIIAKCSQINPLIAISSTDIDCSLVPTAIFPTVTNIVAAAAIKSLIYQIRQLNTSLQTLKKTVINAPFMQHIAPEHRMLKLTTWLNTIEHDLQSINTAYPQLLELPINHAPLPTQRDTPDDFEANLAQNISLAYEITFSAGNKFFSKPAHLGIADVHNTLHLMVTDLRTIITELTTTGSSSTPDAVAVTAVKIMGNDASIAMAVAQSQQTSASLKPIIVTNFLESCALVSALIQQLQANINY</sequence>
<dbReference type="Gene3D" id="1.20.200.10">
    <property type="entry name" value="Fumarase/aspartase (Central domain)"/>
    <property type="match status" value="1"/>
</dbReference>
<proteinExistence type="predicted"/>